<protein>
    <submittedName>
        <fullName evidence="2">Uncharacterized protein</fullName>
    </submittedName>
</protein>
<proteinExistence type="predicted"/>
<dbReference type="VEuPathDB" id="FungiDB:BCV72DRAFT_279563"/>
<evidence type="ECO:0000313" key="2">
    <source>
        <dbReference type="EMBL" id="ORE03237.1"/>
    </source>
</evidence>
<gene>
    <name evidence="2" type="ORF">BCV72DRAFT_279563</name>
</gene>
<dbReference type="Proteomes" id="UP000242414">
    <property type="component" value="Unassembled WGS sequence"/>
</dbReference>
<accession>A0A1X0QU07</accession>
<keyword evidence="1" id="KW-0812">Transmembrane</keyword>
<feature type="transmembrane region" description="Helical" evidence="1">
    <location>
        <begin position="94"/>
        <end position="113"/>
    </location>
</feature>
<sequence length="135" mass="15009">MFVGDRGYRVGSTIKGNLKYGQWKPRKNSLYTSVCITNEHNTSQTHLFCFKELQYPLRVTGNTKLKAVNGTFQCVNPDFPSVLAGKAIHARDNISAMAIGLSGLTTLLFGAIFPQFDPKYSLSKTAEFEYLSATF</sequence>
<reference evidence="2" key="1">
    <citation type="journal article" date="2016" name="Proc. Natl. Acad. Sci. U.S.A.">
        <title>Lipid metabolic changes in an early divergent fungus govern the establishment of a mutualistic symbiosis with endobacteria.</title>
        <authorList>
            <person name="Lastovetsky O.A."/>
            <person name="Gaspar M.L."/>
            <person name="Mondo S.J."/>
            <person name="LaButti K.M."/>
            <person name="Sandor L."/>
            <person name="Grigoriev I.V."/>
            <person name="Henry S.A."/>
            <person name="Pawlowska T.E."/>
        </authorList>
    </citation>
    <scope>NUCLEOTIDE SEQUENCE [LARGE SCALE GENOMIC DNA]</scope>
    <source>
        <strain evidence="2">ATCC 52814</strain>
    </source>
</reference>
<keyword evidence="1" id="KW-1133">Transmembrane helix</keyword>
<dbReference type="EMBL" id="KV922012">
    <property type="protein sequence ID" value="ORE03237.1"/>
    <property type="molecule type" value="Genomic_DNA"/>
</dbReference>
<dbReference type="AlphaFoldDB" id="A0A1X0QU07"/>
<keyword evidence="1" id="KW-0472">Membrane</keyword>
<organism evidence="2">
    <name type="scientific">Rhizopus microsporus var. microsporus</name>
    <dbReference type="NCBI Taxonomy" id="86635"/>
    <lineage>
        <taxon>Eukaryota</taxon>
        <taxon>Fungi</taxon>
        <taxon>Fungi incertae sedis</taxon>
        <taxon>Mucoromycota</taxon>
        <taxon>Mucoromycotina</taxon>
        <taxon>Mucoromycetes</taxon>
        <taxon>Mucorales</taxon>
        <taxon>Mucorineae</taxon>
        <taxon>Rhizopodaceae</taxon>
        <taxon>Rhizopus</taxon>
    </lineage>
</organism>
<name>A0A1X0QU07_RHIZD</name>
<evidence type="ECO:0000256" key="1">
    <source>
        <dbReference type="SAM" id="Phobius"/>
    </source>
</evidence>
<dbReference type="OrthoDB" id="2289379at2759"/>